<dbReference type="Proteomes" id="UP000038045">
    <property type="component" value="Unplaced"/>
</dbReference>
<dbReference type="PRINTS" id="PR00837">
    <property type="entry name" value="V5TPXLIKE"/>
</dbReference>
<accession>A0A0N4ZTB8</accession>
<sequence length="156" mass="17998">MFFCCSFSDTKLSDGQSIERLKKHYLDETNKYRKLHHAENIKFCSKIEKEAQKYAIYLSKIKALKHSKTNLGENLALISVSKAKNAISLWYDEIKEYNFKNPGFNSSTGHFTQLVWKNTKKAGFGIAENDGIIYIVCQYDPPGNILDQYKENVLDK</sequence>
<protein>
    <submittedName>
        <fullName evidence="3">SCP domain-containing protein</fullName>
    </submittedName>
</protein>
<dbReference type="PROSITE" id="PS01009">
    <property type="entry name" value="CRISP_1"/>
    <property type="match status" value="1"/>
</dbReference>
<keyword evidence="2" id="KW-1185">Reference proteome</keyword>
<dbReference type="InterPro" id="IPR002413">
    <property type="entry name" value="V5_allergen-like"/>
</dbReference>
<reference evidence="3" key="1">
    <citation type="submission" date="2017-02" db="UniProtKB">
        <authorList>
            <consortium name="WormBaseParasite"/>
        </authorList>
    </citation>
    <scope>IDENTIFICATION</scope>
</reference>
<dbReference type="InterPro" id="IPR035940">
    <property type="entry name" value="CAP_sf"/>
</dbReference>
<dbReference type="SUPFAM" id="SSF55797">
    <property type="entry name" value="PR-1-like"/>
    <property type="match status" value="1"/>
</dbReference>
<feature type="domain" description="SCP" evidence="1">
    <location>
        <begin position="20"/>
        <end position="147"/>
    </location>
</feature>
<dbReference type="STRING" id="131310.A0A0N4ZTB8"/>
<dbReference type="PANTHER" id="PTHR10334">
    <property type="entry name" value="CYSTEINE-RICH SECRETORY PROTEIN-RELATED"/>
    <property type="match status" value="1"/>
</dbReference>
<dbReference type="InterPro" id="IPR001283">
    <property type="entry name" value="CRISP-related"/>
</dbReference>
<dbReference type="InterPro" id="IPR018244">
    <property type="entry name" value="Allrgn_V5/Tpx1_CS"/>
</dbReference>
<dbReference type="GO" id="GO:0005576">
    <property type="term" value="C:extracellular region"/>
    <property type="evidence" value="ECO:0007669"/>
    <property type="project" value="InterPro"/>
</dbReference>
<proteinExistence type="predicted"/>
<dbReference type="CDD" id="cd05382">
    <property type="entry name" value="CAP_GAPR1-like"/>
    <property type="match status" value="1"/>
</dbReference>
<organism evidence="2 3">
    <name type="scientific">Parastrongyloides trichosuri</name>
    <name type="common">Possum-specific nematode worm</name>
    <dbReference type="NCBI Taxonomy" id="131310"/>
    <lineage>
        <taxon>Eukaryota</taxon>
        <taxon>Metazoa</taxon>
        <taxon>Ecdysozoa</taxon>
        <taxon>Nematoda</taxon>
        <taxon>Chromadorea</taxon>
        <taxon>Rhabditida</taxon>
        <taxon>Tylenchina</taxon>
        <taxon>Panagrolaimomorpha</taxon>
        <taxon>Strongyloidoidea</taxon>
        <taxon>Strongyloididae</taxon>
        <taxon>Parastrongyloides</taxon>
    </lineage>
</organism>
<dbReference type="InterPro" id="IPR014044">
    <property type="entry name" value="CAP_dom"/>
</dbReference>
<dbReference type="Pfam" id="PF00188">
    <property type="entry name" value="CAP"/>
    <property type="match status" value="1"/>
</dbReference>
<dbReference type="WBParaSite" id="PTRK_0001174700.1">
    <property type="protein sequence ID" value="PTRK_0001174700.1"/>
    <property type="gene ID" value="PTRK_0001174700"/>
</dbReference>
<evidence type="ECO:0000259" key="1">
    <source>
        <dbReference type="SMART" id="SM00198"/>
    </source>
</evidence>
<dbReference type="FunFam" id="3.40.33.10:FF:000002">
    <property type="entry name" value="Golgi-associated plant pathogenesis-related protein 1"/>
    <property type="match status" value="1"/>
</dbReference>
<dbReference type="PRINTS" id="PR00838">
    <property type="entry name" value="V5ALLERGEN"/>
</dbReference>
<dbReference type="SMART" id="SM00198">
    <property type="entry name" value="SCP"/>
    <property type="match status" value="1"/>
</dbReference>
<dbReference type="AlphaFoldDB" id="A0A0N4ZTB8"/>
<evidence type="ECO:0000313" key="3">
    <source>
        <dbReference type="WBParaSite" id="PTRK_0001174700.1"/>
    </source>
</evidence>
<name>A0A0N4ZTB8_PARTI</name>
<dbReference type="InterPro" id="IPR034113">
    <property type="entry name" value="SCP_GAPR1-like"/>
</dbReference>
<evidence type="ECO:0000313" key="2">
    <source>
        <dbReference type="Proteomes" id="UP000038045"/>
    </source>
</evidence>
<dbReference type="Gene3D" id="3.40.33.10">
    <property type="entry name" value="CAP"/>
    <property type="match status" value="1"/>
</dbReference>